<evidence type="ECO:0000313" key="7">
    <source>
        <dbReference type="Proteomes" id="UP000006034"/>
    </source>
</evidence>
<dbReference type="GeneID" id="78086741"/>
<dbReference type="PANTHER" id="PTHR43483">
    <property type="entry name" value="MEMBRANE TRANSPORTER PROTEIN HI_0806-RELATED"/>
    <property type="match status" value="1"/>
</dbReference>
<evidence type="ECO:0000313" key="6">
    <source>
        <dbReference type="EMBL" id="EFV45713.1"/>
    </source>
</evidence>
<gene>
    <name evidence="6" type="ORF">HMPREF0179_00487</name>
</gene>
<evidence type="ECO:0000256" key="5">
    <source>
        <dbReference type="RuleBase" id="RU363041"/>
    </source>
</evidence>
<dbReference type="OrthoDB" id="457670at2"/>
<keyword evidence="3 5" id="KW-1133">Transmembrane helix</keyword>
<dbReference type="AlphaFoldDB" id="E5Y2P4"/>
<keyword evidence="7" id="KW-1185">Reference proteome</keyword>
<feature type="transmembrane region" description="Helical" evidence="5">
    <location>
        <begin position="107"/>
        <end position="125"/>
    </location>
</feature>
<feature type="transmembrane region" description="Helical" evidence="5">
    <location>
        <begin position="81"/>
        <end position="101"/>
    </location>
</feature>
<evidence type="ECO:0000256" key="2">
    <source>
        <dbReference type="ARBA" id="ARBA00022692"/>
    </source>
</evidence>
<comment type="subcellular location">
    <subcellularLocation>
        <location evidence="5">Cell membrane</location>
        <topology evidence="5">Multi-pass membrane protein</topology>
    </subcellularLocation>
    <subcellularLocation>
        <location evidence="1">Membrane</location>
        <topology evidence="1">Multi-pass membrane protein</topology>
    </subcellularLocation>
</comment>
<keyword evidence="2 5" id="KW-0812">Transmembrane</keyword>
<dbReference type="GO" id="GO:0005886">
    <property type="term" value="C:plasma membrane"/>
    <property type="evidence" value="ECO:0007669"/>
    <property type="project" value="UniProtKB-SubCell"/>
</dbReference>
<comment type="caution">
    <text evidence="6">The sequence shown here is derived from an EMBL/GenBank/DDBJ whole genome shotgun (WGS) entry which is preliminary data.</text>
</comment>
<protein>
    <recommendedName>
        <fullName evidence="5">Probable membrane transporter protein</fullName>
    </recommendedName>
</protein>
<comment type="similarity">
    <text evidence="5">Belongs to the 4-toluene sulfonate uptake permease (TSUP) (TC 2.A.102) family.</text>
</comment>
<dbReference type="PANTHER" id="PTHR43483:SF3">
    <property type="entry name" value="MEMBRANE TRANSPORTER PROTEIN HI_0806-RELATED"/>
    <property type="match status" value="1"/>
</dbReference>
<dbReference type="eggNOG" id="COG0730">
    <property type="taxonomic scope" value="Bacteria"/>
</dbReference>
<dbReference type="Proteomes" id="UP000006034">
    <property type="component" value="Unassembled WGS sequence"/>
</dbReference>
<dbReference type="Pfam" id="PF01925">
    <property type="entry name" value="TauE"/>
    <property type="match status" value="1"/>
</dbReference>
<reference evidence="6 7" key="1">
    <citation type="submission" date="2010-10" db="EMBL/GenBank/DDBJ databases">
        <authorList>
            <consortium name="The Broad Institute Genome Sequencing Platform"/>
            <person name="Ward D."/>
            <person name="Earl A."/>
            <person name="Feldgarden M."/>
            <person name="Young S.K."/>
            <person name="Gargeya S."/>
            <person name="Zeng Q."/>
            <person name="Alvarado L."/>
            <person name="Berlin A."/>
            <person name="Bochicchio J."/>
            <person name="Chapman S.B."/>
            <person name="Chen Z."/>
            <person name="Freedman E."/>
            <person name="Gellesch M."/>
            <person name="Goldberg J."/>
            <person name="Griggs A."/>
            <person name="Gujja S."/>
            <person name="Heilman E."/>
            <person name="Heiman D."/>
            <person name="Howarth C."/>
            <person name="Mehta T."/>
            <person name="Neiman D."/>
            <person name="Pearson M."/>
            <person name="Roberts A."/>
            <person name="Saif S."/>
            <person name="Shea T."/>
            <person name="Shenoy N."/>
            <person name="Sisk P."/>
            <person name="Stolte C."/>
            <person name="Sykes S."/>
            <person name="White J."/>
            <person name="Yandava C."/>
            <person name="Allen-Vercoe E."/>
            <person name="Sibley C."/>
            <person name="Ambrose C.E."/>
            <person name="Strauss J."/>
            <person name="Daigneault M."/>
            <person name="Haas B."/>
            <person name="Nusbaum C."/>
            <person name="Birren B."/>
        </authorList>
    </citation>
    <scope>NUCLEOTIDE SEQUENCE [LARGE SCALE GENOMIC DNA]</scope>
    <source>
        <strain evidence="6 7">3_1_6</strain>
    </source>
</reference>
<keyword evidence="4 5" id="KW-0472">Membrane</keyword>
<feature type="transmembrane region" description="Helical" evidence="5">
    <location>
        <begin position="210"/>
        <end position="232"/>
    </location>
</feature>
<dbReference type="InterPro" id="IPR002781">
    <property type="entry name" value="TM_pro_TauE-like"/>
</dbReference>
<organism evidence="6 7">
    <name type="scientific">Bilophila wadsworthia (strain 3_1_6)</name>
    <dbReference type="NCBI Taxonomy" id="563192"/>
    <lineage>
        <taxon>Bacteria</taxon>
        <taxon>Pseudomonadati</taxon>
        <taxon>Thermodesulfobacteriota</taxon>
        <taxon>Desulfovibrionia</taxon>
        <taxon>Desulfovibrionales</taxon>
        <taxon>Desulfovibrionaceae</taxon>
        <taxon>Bilophila</taxon>
    </lineage>
</organism>
<accession>E5Y2P4</accession>
<feature type="transmembrane region" description="Helical" evidence="5">
    <location>
        <begin position="177"/>
        <end position="198"/>
    </location>
</feature>
<evidence type="ECO:0000256" key="4">
    <source>
        <dbReference type="ARBA" id="ARBA00023136"/>
    </source>
</evidence>
<reference evidence="6 7" key="2">
    <citation type="submission" date="2013-04" db="EMBL/GenBank/DDBJ databases">
        <title>The Genome Sequence of Bilophila wadsworthia 3_1_6.</title>
        <authorList>
            <consortium name="The Broad Institute Genomics Platform"/>
            <person name="Earl A."/>
            <person name="Ward D."/>
            <person name="Feldgarden M."/>
            <person name="Gevers D."/>
            <person name="Sibley C."/>
            <person name="Strauss J."/>
            <person name="Allen-Vercoe E."/>
            <person name="Walker B."/>
            <person name="Young S."/>
            <person name="Zeng Q."/>
            <person name="Gargeya S."/>
            <person name="Fitzgerald M."/>
            <person name="Haas B."/>
            <person name="Abouelleil A."/>
            <person name="Allen A.W."/>
            <person name="Alvarado L."/>
            <person name="Arachchi H.M."/>
            <person name="Berlin A.M."/>
            <person name="Chapman S.B."/>
            <person name="Gainer-Dewar J."/>
            <person name="Goldberg J."/>
            <person name="Griggs A."/>
            <person name="Gujja S."/>
            <person name="Hansen M."/>
            <person name="Howarth C."/>
            <person name="Imamovic A."/>
            <person name="Ireland A."/>
            <person name="Larimer J."/>
            <person name="McCowan C."/>
            <person name="Murphy C."/>
            <person name="Pearson M."/>
            <person name="Poon T.W."/>
            <person name="Priest M."/>
            <person name="Roberts A."/>
            <person name="Saif S."/>
            <person name="Shea T."/>
            <person name="Sisk P."/>
            <person name="Sykes S."/>
            <person name="Wortman J."/>
            <person name="Nusbaum C."/>
            <person name="Birren B."/>
        </authorList>
    </citation>
    <scope>NUCLEOTIDE SEQUENCE [LARGE SCALE GENOMIC DNA]</scope>
    <source>
        <strain evidence="6 7">3_1_6</strain>
    </source>
</reference>
<dbReference type="STRING" id="563192.HMPREF0179_00487"/>
<proteinExistence type="inferred from homology"/>
<keyword evidence="5" id="KW-1003">Cell membrane</keyword>
<feature type="transmembrane region" description="Helical" evidence="5">
    <location>
        <begin position="47"/>
        <end position="69"/>
    </location>
</feature>
<dbReference type="HOGENOM" id="CLU_045498_6_0_7"/>
<dbReference type="EMBL" id="ADCP02000002">
    <property type="protein sequence ID" value="EFV45713.1"/>
    <property type="molecule type" value="Genomic_DNA"/>
</dbReference>
<feature type="transmembrane region" description="Helical" evidence="5">
    <location>
        <begin position="244"/>
        <end position="262"/>
    </location>
</feature>
<evidence type="ECO:0000256" key="1">
    <source>
        <dbReference type="ARBA" id="ARBA00004141"/>
    </source>
</evidence>
<dbReference type="RefSeq" id="WP_005024676.1">
    <property type="nucleotide sequence ID" value="NZ_KE150239.1"/>
</dbReference>
<evidence type="ECO:0000256" key="3">
    <source>
        <dbReference type="ARBA" id="ARBA00022989"/>
    </source>
</evidence>
<feature type="transmembrane region" description="Helical" evidence="5">
    <location>
        <begin position="137"/>
        <end position="157"/>
    </location>
</feature>
<sequence length="265" mass="27850">MLISLVVYCLLGAIAGVLAGLLGVGGGIVIVPMLVFAFGWQNFPPDVLMLMALGTSMGSIMFTSISSSLAHSRNKGVQWDAVRNITPGILIGTFCGSFLASHVPARFLQLFFVAFLFFVITQMLSGKKPKPSRHLPGLGGMSVAGGIIGVVSSLVGIGGGTLSVPFLLWNNLDMRKAIGTSAAIGFPIALAGCFGYIVNGWNAANLPPYSFGYIYLPSLFGIVVVSMFTAPLGARLAQTLPVPKLKKCFALLLIVIGIRMLLKAL</sequence>
<feature type="transmembrane region" description="Helical" evidence="5">
    <location>
        <begin position="7"/>
        <end position="35"/>
    </location>
</feature>
<name>E5Y2P4_BILW3</name>